<feature type="region of interest" description="Disordered" evidence="2">
    <location>
        <begin position="781"/>
        <end position="802"/>
    </location>
</feature>
<feature type="region of interest" description="Disordered" evidence="2">
    <location>
        <begin position="598"/>
        <end position="618"/>
    </location>
</feature>
<reference evidence="3 4" key="1">
    <citation type="journal article" date="2022" name="bioRxiv">
        <title>Genomics of Preaxostyla Flagellates Illuminates Evolutionary Transitions and the Path Towards Mitochondrial Loss.</title>
        <authorList>
            <person name="Novak L.V.F."/>
            <person name="Treitli S.C."/>
            <person name="Pyrih J."/>
            <person name="Halakuc P."/>
            <person name="Pipaliya S.V."/>
            <person name="Vacek V."/>
            <person name="Brzon O."/>
            <person name="Soukal P."/>
            <person name="Eme L."/>
            <person name="Dacks J.B."/>
            <person name="Karnkowska A."/>
            <person name="Elias M."/>
            <person name="Hampl V."/>
        </authorList>
    </citation>
    <scope>NUCLEOTIDE SEQUENCE [LARGE SCALE GENOMIC DNA]</scope>
    <source>
        <strain evidence="3">NAU3</strain>
        <tissue evidence="3">Gut</tissue>
    </source>
</reference>
<feature type="compositionally biased region" description="Polar residues" evidence="2">
    <location>
        <begin position="346"/>
        <end position="359"/>
    </location>
</feature>
<evidence type="ECO:0000313" key="4">
    <source>
        <dbReference type="Proteomes" id="UP001281761"/>
    </source>
</evidence>
<protein>
    <submittedName>
        <fullName evidence="3">Uncharacterized protein</fullName>
    </submittedName>
</protein>
<keyword evidence="4" id="KW-1185">Reference proteome</keyword>
<evidence type="ECO:0000256" key="2">
    <source>
        <dbReference type="SAM" id="MobiDB-lite"/>
    </source>
</evidence>
<organism evidence="3 4">
    <name type="scientific">Blattamonas nauphoetae</name>
    <dbReference type="NCBI Taxonomy" id="2049346"/>
    <lineage>
        <taxon>Eukaryota</taxon>
        <taxon>Metamonada</taxon>
        <taxon>Preaxostyla</taxon>
        <taxon>Oxymonadida</taxon>
        <taxon>Blattamonas</taxon>
    </lineage>
</organism>
<dbReference type="Proteomes" id="UP001281761">
    <property type="component" value="Unassembled WGS sequence"/>
</dbReference>
<evidence type="ECO:0000256" key="1">
    <source>
        <dbReference type="ARBA" id="ARBA00023054"/>
    </source>
</evidence>
<feature type="compositionally biased region" description="Polar residues" evidence="2">
    <location>
        <begin position="375"/>
        <end position="388"/>
    </location>
</feature>
<evidence type="ECO:0000313" key="3">
    <source>
        <dbReference type="EMBL" id="KAK2958669.1"/>
    </source>
</evidence>
<keyword evidence="1" id="KW-0175">Coiled coil</keyword>
<dbReference type="PANTHER" id="PTHR21549">
    <property type="entry name" value="MUTATED IN BLADDER CANCER 1"/>
    <property type="match status" value="1"/>
</dbReference>
<dbReference type="InterPro" id="IPR039902">
    <property type="entry name" value="CCDC148/CCDC112"/>
</dbReference>
<feature type="region of interest" description="Disordered" evidence="2">
    <location>
        <begin position="34"/>
        <end position="53"/>
    </location>
</feature>
<proteinExistence type="predicted"/>
<feature type="region of interest" description="Disordered" evidence="2">
    <location>
        <begin position="543"/>
        <end position="571"/>
    </location>
</feature>
<comment type="caution">
    <text evidence="3">The sequence shown here is derived from an EMBL/GenBank/DDBJ whole genome shotgun (WGS) entry which is preliminary data.</text>
</comment>
<dbReference type="PANTHER" id="PTHR21549:SF1">
    <property type="entry name" value="COILED-COIL DOMAIN-CONTAINING PROTEIN 148"/>
    <property type="match status" value="1"/>
</dbReference>
<gene>
    <name evidence="3" type="ORF">BLNAU_6438</name>
</gene>
<feature type="compositionally biased region" description="Basic and acidic residues" evidence="2">
    <location>
        <begin position="555"/>
        <end position="571"/>
    </location>
</feature>
<accession>A0ABQ9Y4M5</accession>
<dbReference type="EMBL" id="JARBJD010000036">
    <property type="protein sequence ID" value="KAK2958669.1"/>
    <property type="molecule type" value="Genomic_DNA"/>
</dbReference>
<feature type="region of interest" description="Disordered" evidence="2">
    <location>
        <begin position="273"/>
        <end position="388"/>
    </location>
</feature>
<sequence length="802" mass="92791">MSIRKPKYRSIEDISERFAKAKAKVKPMTALPKAKALSREFKSKNEDNKQRSNWINTQVQLSKDLQEAQSQSTKGMNDISKYFTIPERKRVFVSENFEMSSSTGEDIIENDAQEEQTDTFLTTPLAPQYKPQIPSSLKGMLGISTIPTVSSEKAAPESSQNPLASIWSELCESRKEMQEDYTDQYYSLMHHVEEMGDLFRKHLKPSNEIKKDFSHFRETLNTSYQTLKQEEAELESELKQSPVTSYSIPEAADYALLVHQHFSVFNTDAADSSVETSPLTNRTTSHPSNSRLSPSVSTVNPKQKRSSSSGRVPIASRKQSSPAPPSPPVTQRKTQQRPISAKRTPSRPTSAKRTSSQPAETERSPKGKSLGADTSRASLASVQSTQGRLQHLKDSLDLYKLSLVELRQVRPIFSFLIDSPEMPTPQNDDASETLTTKQTRPDPVLFQITNNELAERIVHTMRRPEMKGKPKGEVIKSVLWELEKELEQLRDSERPSYSKDKWKSRMEKEMRHYMEWHDSIVTLHVMITGLQSSLKTFELESIKEEKQKQKSAAALKKEQERREREEAEMKKEKERIDALLAVQREKYAAKLKVLEEERRRQEEEEKKREAKKRLEEEAERQRIKADLANYHEKQRQEQLELALRMAEEAEQQMAEQAEQSQYNKERIEYRRQLLDDKQTEEQLRQQALLRERQEQDERLERLRKRVRVEAPSDPQRLLQDIEANKVNPTDQATADLFAIHGYSDAELFHDPQFHLQFLLRKNKVIDSAYAREVMREIQPLREPRKDSLTTAQLAMKAAPDKQ</sequence>
<feature type="compositionally biased region" description="Polar residues" evidence="2">
    <location>
        <begin position="273"/>
        <end position="310"/>
    </location>
</feature>
<feature type="compositionally biased region" description="Polar residues" evidence="2">
    <location>
        <begin position="329"/>
        <end position="338"/>
    </location>
</feature>
<name>A0ABQ9Y4M5_9EUKA</name>
<feature type="compositionally biased region" description="Basic and acidic residues" evidence="2">
    <location>
        <begin position="37"/>
        <end position="50"/>
    </location>
</feature>